<sequence>MRGEWRGARLGRATIWLTRCSPAAQCSLPPPPSTETSSNWMQELTNLALCRWVLHKRMAFRESAAKRYMTQHCYRHAIQLLETLYSFRVCCASPYQPLIP</sequence>
<evidence type="ECO:0000313" key="1">
    <source>
        <dbReference type="EMBL" id="CCC53872.1"/>
    </source>
</evidence>
<protein>
    <submittedName>
        <fullName evidence="1">Uncharacterized protein</fullName>
    </submittedName>
</protein>
<accession>G0U8E8</accession>
<name>G0U8E8_TRYVY</name>
<gene>
    <name evidence="1" type="ORF">TVY486_1113560</name>
</gene>
<proteinExistence type="predicted"/>
<organism evidence="1">
    <name type="scientific">Trypanosoma vivax (strain Y486)</name>
    <dbReference type="NCBI Taxonomy" id="1055687"/>
    <lineage>
        <taxon>Eukaryota</taxon>
        <taxon>Discoba</taxon>
        <taxon>Euglenozoa</taxon>
        <taxon>Kinetoplastea</taxon>
        <taxon>Metakinetoplastina</taxon>
        <taxon>Trypanosomatida</taxon>
        <taxon>Trypanosomatidae</taxon>
        <taxon>Trypanosoma</taxon>
        <taxon>Duttonella</taxon>
    </lineage>
</organism>
<dbReference type="AlphaFoldDB" id="G0U8E8"/>
<reference evidence="1" key="1">
    <citation type="journal article" date="2012" name="Proc. Natl. Acad. Sci. U.S.A.">
        <title>Antigenic diversity is generated by distinct evolutionary mechanisms in African trypanosome species.</title>
        <authorList>
            <person name="Jackson A.P."/>
            <person name="Berry A."/>
            <person name="Aslett M."/>
            <person name="Allison H.C."/>
            <person name="Burton P."/>
            <person name="Vavrova-Anderson J."/>
            <person name="Brown R."/>
            <person name="Browne H."/>
            <person name="Corton N."/>
            <person name="Hauser H."/>
            <person name="Gamble J."/>
            <person name="Gilderthorp R."/>
            <person name="Marcello L."/>
            <person name="McQuillan J."/>
            <person name="Otto T.D."/>
            <person name="Quail M.A."/>
            <person name="Sanders M.J."/>
            <person name="van Tonder A."/>
            <person name="Ginger M.L."/>
            <person name="Field M.C."/>
            <person name="Barry J.D."/>
            <person name="Hertz-Fowler C."/>
            <person name="Berriman M."/>
        </authorList>
    </citation>
    <scope>NUCLEOTIDE SEQUENCE</scope>
    <source>
        <strain evidence="1">Y486</strain>
    </source>
</reference>
<dbReference type="EMBL" id="HE573027">
    <property type="protein sequence ID" value="CCC53872.1"/>
    <property type="molecule type" value="Genomic_DNA"/>
</dbReference>